<proteinExistence type="predicted"/>
<evidence type="ECO:0000313" key="1">
    <source>
        <dbReference type="EMBL" id="RAP77918.1"/>
    </source>
</evidence>
<reference evidence="1 2" key="1">
    <citation type="submission" date="2018-06" db="EMBL/GenBank/DDBJ databases">
        <title>Paenibacillus montanisoli sp. nov., isolated from mountain area soil.</title>
        <authorList>
            <person name="Wu M."/>
        </authorList>
    </citation>
    <scope>NUCLEOTIDE SEQUENCE [LARGE SCALE GENOMIC DNA]</scope>
    <source>
        <strain evidence="1 2">RA17</strain>
    </source>
</reference>
<gene>
    <name evidence="1" type="ORF">DL346_05535</name>
</gene>
<name>A0A328U4Y8_9BACL</name>
<dbReference type="EMBL" id="QLUW01000001">
    <property type="protein sequence ID" value="RAP77918.1"/>
    <property type="molecule type" value="Genomic_DNA"/>
</dbReference>
<evidence type="ECO:0000313" key="2">
    <source>
        <dbReference type="Proteomes" id="UP000249260"/>
    </source>
</evidence>
<dbReference type="Proteomes" id="UP000249260">
    <property type="component" value="Unassembled WGS sequence"/>
</dbReference>
<comment type="caution">
    <text evidence="1">The sequence shown here is derived from an EMBL/GenBank/DDBJ whole genome shotgun (WGS) entry which is preliminary data.</text>
</comment>
<sequence length="122" mass="13591">MKLSITSIQERCLLKLRNGELTEQELAEAFTAGRNTRQKLLFLVAVGSAVSATIQSMSLYENGVISDGPADPAEWPYQTVSDAILDGWRVVQFPISFPLPQDGKLRYIPCEFVLEKIEEVVC</sequence>
<organism evidence="1 2">
    <name type="scientific">Paenibacillus montanisoli</name>
    <dbReference type="NCBI Taxonomy" id="2081970"/>
    <lineage>
        <taxon>Bacteria</taxon>
        <taxon>Bacillati</taxon>
        <taxon>Bacillota</taxon>
        <taxon>Bacilli</taxon>
        <taxon>Bacillales</taxon>
        <taxon>Paenibacillaceae</taxon>
        <taxon>Paenibacillus</taxon>
    </lineage>
</organism>
<dbReference type="AlphaFoldDB" id="A0A328U4Y8"/>
<dbReference type="RefSeq" id="WP_112881041.1">
    <property type="nucleotide sequence ID" value="NZ_QLUW01000001.1"/>
</dbReference>
<keyword evidence="2" id="KW-1185">Reference proteome</keyword>
<accession>A0A328U4Y8</accession>
<protein>
    <submittedName>
        <fullName evidence="1">Uncharacterized protein</fullName>
    </submittedName>
</protein>